<dbReference type="Proteomes" id="UP001497535">
    <property type="component" value="Unassembled WGS sequence"/>
</dbReference>
<protein>
    <submittedName>
        <fullName evidence="1">Uncharacterized protein</fullName>
    </submittedName>
</protein>
<accession>A0ACB0YV33</accession>
<sequence>MLSNDFIIIGIVNDQTLETLFKFVTNGENNFNRVYFNQNDYPKLNDFIIKHIETGDVFKMVRKLIFSVTQKPIISKHAKNIEIKVGDNNLKCTKYQLSNKWDPEMKFCIYNREKAIYVGSDLRPAFDVEIKRTN</sequence>
<comment type="caution">
    <text evidence="1">The sequence shown here is derived from an EMBL/GenBank/DDBJ whole genome shotgun (WGS) entry which is preliminary data.</text>
</comment>
<organism evidence="1 2">
    <name type="scientific">Meloidogyne enterolobii</name>
    <name type="common">Root-knot nematode worm</name>
    <name type="synonym">Meloidogyne mayaguensis</name>
    <dbReference type="NCBI Taxonomy" id="390850"/>
    <lineage>
        <taxon>Eukaryota</taxon>
        <taxon>Metazoa</taxon>
        <taxon>Ecdysozoa</taxon>
        <taxon>Nematoda</taxon>
        <taxon>Chromadorea</taxon>
        <taxon>Rhabditida</taxon>
        <taxon>Tylenchina</taxon>
        <taxon>Tylenchomorpha</taxon>
        <taxon>Tylenchoidea</taxon>
        <taxon>Meloidogynidae</taxon>
        <taxon>Meloidogyninae</taxon>
        <taxon>Meloidogyne</taxon>
    </lineage>
</organism>
<evidence type="ECO:0000313" key="1">
    <source>
        <dbReference type="EMBL" id="CAK5064374.1"/>
    </source>
</evidence>
<keyword evidence="2" id="KW-1185">Reference proteome</keyword>
<proteinExistence type="predicted"/>
<dbReference type="EMBL" id="CAVMJV010000019">
    <property type="protein sequence ID" value="CAK5064374.1"/>
    <property type="molecule type" value="Genomic_DNA"/>
</dbReference>
<name>A0ACB0YV33_MELEN</name>
<evidence type="ECO:0000313" key="2">
    <source>
        <dbReference type="Proteomes" id="UP001497535"/>
    </source>
</evidence>
<reference evidence="1" key="1">
    <citation type="submission" date="2023-11" db="EMBL/GenBank/DDBJ databases">
        <authorList>
            <person name="Poullet M."/>
        </authorList>
    </citation>
    <scope>NUCLEOTIDE SEQUENCE</scope>
    <source>
        <strain evidence="1">E1834</strain>
    </source>
</reference>
<gene>
    <name evidence="1" type="ORF">MENTE1834_LOCUS17017</name>
</gene>